<dbReference type="eggNOG" id="COG3866">
    <property type="taxonomic scope" value="Bacteria"/>
</dbReference>
<name>E1SWH0_FERBD</name>
<dbReference type="PROSITE" id="PS51257">
    <property type="entry name" value="PROKAR_LIPOPROTEIN"/>
    <property type="match status" value="1"/>
</dbReference>
<keyword evidence="3" id="KW-1185">Reference proteome</keyword>
<dbReference type="HOGENOM" id="CLU_308329_0_0_6"/>
<dbReference type="Proteomes" id="UP000006683">
    <property type="component" value="Chromosome"/>
</dbReference>
<evidence type="ECO:0000313" key="2">
    <source>
        <dbReference type="EMBL" id="ADN76452.1"/>
    </source>
</evidence>
<dbReference type="AlphaFoldDB" id="E1SWH0"/>
<dbReference type="SUPFAM" id="SSF51126">
    <property type="entry name" value="Pectin lyase-like"/>
    <property type="match status" value="1"/>
</dbReference>
<dbReference type="STRING" id="550540.Fbal_2249"/>
<dbReference type="KEGG" id="fbl:Fbal_2249"/>
<sequence length="920" mass="100883">MKYLIVSLVVFLAACGGGNGESDSDPLNQYFSVEGDFSGSDVRASITPESVGTALNSLFWVAPELGPGYSEHGSGTDALCIDGGNVSITSGSNGNEKNLLFKQCQDGAITISGSATFRAHSFDEYGRASDATTIYQDVEANINGESYILRGTARSMSLDDSCPVTQTTFNMLFTGQNQVWFDNFVFKRTGDSRLLCGSGNGIVVYGDLVDSQHGRFKFSTTEMFTLKSMVPLYDAGDVGLLKIQGADNQAAYWGVDTYPVKFEHIYTTDSRYYIDINGEYQYQFRLEGSTPSMLTKLVDSDGDGLTDGWELHYGLNPYDDSDALSDLDGDGISNLDEFLYLGDPLDPNIEILKSDISVSLSSQPVNYGKSIDVDVKFENHQPNGELLDINTTYAVTSGFYFDSRYFPSNCQLVSEQQLDCTMNMTSDSIDSYVRVFTNDQELGQLEGGLTVTLDWHGTDVNLDNNSDTVELVRLAYNPIFSARVREGSLESLILYKGDQATFSVSISQDFESGSLGSVYMQPKLPSNLELLKFECSISGDWVDCDETTQVEDDYHVGIYRLTVKAIDEGKSPAQMIMKHRSLGDHELASIEYPVWVGKSSEYIQSQVEAASAGDVIRVSPGVYIGSLDLSQKLVHLQAEQSVDLVGMRRSDGRVYLGKGGSISGFNIVNLRLDIVGEGGKVHSNTFDGKELLLYSGNIYVSANAEITANRFMSHNITSRWNSVYHVCSAVEIDGRDQEQGPSVILQNNLLKGPIMDQPEEYTPCSAVSIGVKASLNASHNTVLGFYKWLSLSLYPSLDNLFDVSLTNNVWAYGWHGVYNNDEPEEVYPMSGSRFVLENNVWLNSREDFVGLDGYVELYNNQSTDPLVEKNGVPNSDSVLIDTALASGLEYDIEGTLRPQDGDGDGSAIADIGAFERAPEQ</sequence>
<gene>
    <name evidence="2" type="ordered locus">Fbal_2249</name>
</gene>
<feature type="region of interest" description="Disordered" evidence="1">
    <location>
        <begin position="897"/>
        <end position="920"/>
    </location>
</feature>
<accession>E1SWH0</accession>
<evidence type="ECO:0000313" key="3">
    <source>
        <dbReference type="Proteomes" id="UP000006683"/>
    </source>
</evidence>
<protein>
    <submittedName>
        <fullName evidence="2">Uncharacterized protein</fullName>
    </submittedName>
</protein>
<evidence type="ECO:0000256" key="1">
    <source>
        <dbReference type="SAM" id="MobiDB-lite"/>
    </source>
</evidence>
<organism evidence="2 3">
    <name type="scientific">Ferrimonas balearica (strain DSM 9799 / CCM 4581 / KCTC 23876 / PAT)</name>
    <dbReference type="NCBI Taxonomy" id="550540"/>
    <lineage>
        <taxon>Bacteria</taxon>
        <taxon>Pseudomonadati</taxon>
        <taxon>Pseudomonadota</taxon>
        <taxon>Gammaproteobacteria</taxon>
        <taxon>Alteromonadales</taxon>
        <taxon>Ferrimonadaceae</taxon>
        <taxon>Ferrimonas</taxon>
    </lineage>
</organism>
<reference evidence="2 3" key="1">
    <citation type="journal article" date="2010" name="Stand. Genomic Sci.">
        <title>Complete genome sequence of Ferrimonas balearica type strain (PAT).</title>
        <authorList>
            <person name="Nolan M."/>
            <person name="Sikorski J."/>
            <person name="Davenport K."/>
            <person name="Lucas S."/>
            <person name="Glavina Del Rio T."/>
            <person name="Tice H."/>
            <person name="Cheng J."/>
            <person name="Goodwin L."/>
            <person name="Pitluck S."/>
            <person name="Liolios K."/>
            <person name="Ivanova N."/>
            <person name="Mavromatis K."/>
            <person name="Ovchinnikova G."/>
            <person name="Pati A."/>
            <person name="Chen A."/>
            <person name="Palaniappan K."/>
            <person name="Land M."/>
            <person name="Hauser L."/>
            <person name="Chang Y."/>
            <person name="Jeffries C."/>
            <person name="Tapia R."/>
            <person name="Brettin T."/>
            <person name="Detter J."/>
            <person name="Han C."/>
            <person name="Yasawong M."/>
            <person name="Rohde M."/>
            <person name="Tindall B."/>
            <person name="Goker M."/>
            <person name="Woyke T."/>
            <person name="Bristow J."/>
            <person name="Eisen J."/>
            <person name="Markowitz V."/>
            <person name="Hugenholtz P."/>
            <person name="Kyrpides N."/>
            <person name="Klenk H."/>
            <person name="Lapidus A."/>
        </authorList>
    </citation>
    <scope>NUCLEOTIDE SEQUENCE [LARGE SCALE GENOMIC DNA]</scope>
    <source>
        <strain evidence="3">DSM 9799 / CCM 4581 / KCTC 23876 / PAT</strain>
    </source>
</reference>
<dbReference type="EMBL" id="CP002209">
    <property type="protein sequence ID" value="ADN76452.1"/>
    <property type="molecule type" value="Genomic_DNA"/>
</dbReference>
<proteinExistence type="predicted"/>
<dbReference type="InterPro" id="IPR011050">
    <property type="entry name" value="Pectin_lyase_fold/virulence"/>
</dbReference>